<dbReference type="Proteomes" id="UP000274843">
    <property type="component" value="Unassembled WGS sequence"/>
</dbReference>
<keyword evidence="3" id="KW-1185">Reference proteome</keyword>
<dbReference type="EMBL" id="RKHY01000001">
    <property type="protein sequence ID" value="ROS41092.1"/>
    <property type="molecule type" value="Genomic_DNA"/>
</dbReference>
<comment type="caution">
    <text evidence="2">The sequence shown here is derived from an EMBL/GenBank/DDBJ whole genome shotgun (WGS) entry which is preliminary data.</text>
</comment>
<evidence type="ECO:0000256" key="1">
    <source>
        <dbReference type="SAM" id="MobiDB-lite"/>
    </source>
</evidence>
<gene>
    <name evidence="2" type="ORF">EDD35_3443</name>
</gene>
<sequence>MHGSALVRRLLLVHVRCGGLFRPAERVPAGGLRHFAVQPVPQRVAVRGVPNWLAALGTPAEQLADPVDRRFRLGGRRRLAAVGQRSAVPGVGLHQVHTGRVRRQGGEPVRHRVDQRHAVLGVDHAEGALPIRRVDRQHGPRADRLPGHLAHRAVVVRHLVEFATELPGQEVPAARVVQLARLRVDLEAVHPHLEREHGLGRVVPVGLRHAVGVVAAGVDVRDLRQVLAEELHLLVGVAGRDAGTGALDRRVHRVRAACVDRRLTDDVGRPADVAPAVHRLADLPGLRRLSPGAGLRLGLRREVGHRGLAAERPREVAPGRRRDLRFLDIGQVAVAVHLLLGGFRGEVARVVRGDLLEPDHPLLAAAGGLDLDLFLDHQLGAGLVQDLVFRLVRGQRLDVPTGLALDDHFDVAGPLRRTEVGAARTEELRFDHDRAGLVPAGDDGRRLASHVDPAHRLALIGGHLVQAGCERTDHRHDFVEAPAGAQRLVDLVEDRARGVAVHGVGALVAHVPQGRVQIAHRQRFEEFVLVGEPARALVDDAGRELGLAEGVEVGAVVGAEVRVRDVRLVDDRTVAPGGRVVGGPLRLGCAVLVGRALVGGRCLVAGRSGLVFGRVGLAALGRGGIVRSGRRLVERAPLRGGCLVADGCGGVLGGVEGGSLGGGCLFAAWGGGVFRGVERAPLRGGGLVADRGGRVLRGVERAAFGGGCFVARGGGRVLRRVEGAALGGGWLLAARGGGVFRGVERAPLRGRGLVADRGGRVLRGVEWGPVGGRRLLAAWARVEGAAVGRGRLVGSGGPLGGQRRIAGPGCRGLGGRARLVDLLRRARQHPARVDGRARTATLLRGRAVPALRRTLRGPVRRRLPTSRRLLLRRTVAALRRLRRTTVRRRTHRAPRALRRLTLERRTLDGTALGRAVRPALDGAALRRLHRATLHRPALDRAALARLLGTALRGVPLERGALAWLVGCALGGIALERRTLAGAALGRPVGCALGGVALERRALAGAALGRPVGCALGGVALERRALAGAALGRPGGCALGGVALERRALAGAALRWPVRAALEGCALRGAGLRWPVGCALGGVALERRALGRAVLRGARRLSARPVALRRAAGIALHRRGGRRLWRLLLRRSVARLGGAAGRAEGAGGVAGGGHAVRARRRRVVGPEPAARLHRTRSRRDRHPVRAAHRGAIRPHARPTGRPGRGRGTGRRAHRGPTADRGTG</sequence>
<dbReference type="AlphaFoldDB" id="A0A3N2GWW1"/>
<evidence type="ECO:0000313" key="3">
    <source>
        <dbReference type="Proteomes" id="UP000274843"/>
    </source>
</evidence>
<evidence type="ECO:0000313" key="2">
    <source>
        <dbReference type="EMBL" id="ROS41092.1"/>
    </source>
</evidence>
<accession>A0A3N2GWW1</accession>
<proteinExistence type="predicted"/>
<feature type="region of interest" description="Disordered" evidence="1">
    <location>
        <begin position="1164"/>
        <end position="1222"/>
    </location>
</feature>
<reference evidence="2 3" key="1">
    <citation type="submission" date="2018-11" db="EMBL/GenBank/DDBJ databases">
        <title>Sequencing the genomes of 1000 actinobacteria strains.</title>
        <authorList>
            <person name="Klenk H.-P."/>
        </authorList>
    </citation>
    <scope>NUCLEOTIDE SEQUENCE [LARGE SCALE GENOMIC DNA]</scope>
    <source>
        <strain evidence="2 3">DSM 44348</strain>
    </source>
</reference>
<protein>
    <submittedName>
        <fullName evidence="2">Uncharacterized protein</fullName>
    </submittedName>
</protein>
<dbReference type="Gene3D" id="2.160.20.80">
    <property type="entry name" value="E3 ubiquitin-protein ligase SopA"/>
    <property type="match status" value="1"/>
</dbReference>
<feature type="compositionally biased region" description="Basic residues" evidence="1">
    <location>
        <begin position="1170"/>
        <end position="1213"/>
    </location>
</feature>
<name>A0A3N2GWW1_9PSEU</name>
<organism evidence="2 3">
    <name type="scientific">Amycolatopsis thermoflava</name>
    <dbReference type="NCBI Taxonomy" id="84480"/>
    <lineage>
        <taxon>Bacteria</taxon>
        <taxon>Bacillati</taxon>
        <taxon>Actinomycetota</taxon>
        <taxon>Actinomycetes</taxon>
        <taxon>Pseudonocardiales</taxon>
        <taxon>Pseudonocardiaceae</taxon>
        <taxon>Amycolatopsis</taxon>
        <taxon>Amycolatopsis methanolica group</taxon>
    </lineage>
</organism>